<dbReference type="EMBL" id="ACEO02000048">
    <property type="protein sequence ID" value="EFC50902.1"/>
    <property type="molecule type" value="Genomic_DNA"/>
</dbReference>
<feature type="non-terminal residue" evidence="1">
    <location>
        <position position="1"/>
    </location>
</feature>
<name>A0A9W5MY35_NEISU</name>
<protein>
    <submittedName>
        <fullName evidence="1">Uncharacterized protein</fullName>
    </submittedName>
</protein>
<evidence type="ECO:0000313" key="1">
    <source>
        <dbReference type="EMBL" id="EFC50902.1"/>
    </source>
</evidence>
<sequence>AYILALSKSRIVRYYTEGMYTKKIQVLFHIRFGIRLVTYVLEEEKKKDIRMRLEHETIQIKI</sequence>
<evidence type="ECO:0000313" key="2">
    <source>
        <dbReference type="Proteomes" id="UP000004621"/>
    </source>
</evidence>
<dbReference type="Proteomes" id="UP000004621">
    <property type="component" value="Unassembled WGS sequence"/>
</dbReference>
<proteinExistence type="predicted"/>
<gene>
    <name evidence="1" type="ORF">NEISUBOT_05675</name>
</gene>
<comment type="caution">
    <text evidence="1">The sequence shown here is derived from an EMBL/GenBank/DDBJ whole genome shotgun (WGS) entry which is preliminary data.</text>
</comment>
<accession>A0A9W5MY35</accession>
<dbReference type="AlphaFoldDB" id="A0A9W5MY35"/>
<reference evidence="1 2" key="1">
    <citation type="submission" date="2010-01" db="EMBL/GenBank/DDBJ databases">
        <authorList>
            <person name="Weinstock G."/>
            <person name="Sodergren E."/>
            <person name="Clifton S."/>
            <person name="Fulton L."/>
            <person name="Fulton B."/>
            <person name="Courtney L."/>
            <person name="Fronick C."/>
            <person name="Harrison M."/>
            <person name="Strong C."/>
            <person name="Farmer C."/>
            <person name="Delahaunty K."/>
            <person name="Markovic C."/>
            <person name="Hall O."/>
            <person name="Minx P."/>
            <person name="Tomlinson C."/>
            <person name="Mitreva M."/>
            <person name="Nelson J."/>
            <person name="Hou S."/>
            <person name="Wollam A."/>
            <person name="Pepin K.H."/>
            <person name="Johnson M."/>
            <person name="Bhonagiri V."/>
            <person name="Nash W.E."/>
            <person name="Warren W."/>
            <person name="Chinwalla A."/>
            <person name="Mardis E.R."/>
            <person name="Wilson R.K."/>
        </authorList>
    </citation>
    <scope>NUCLEOTIDE SEQUENCE [LARGE SCALE GENOMIC DNA]</scope>
    <source>
        <strain evidence="1 2">NJ9703</strain>
    </source>
</reference>
<organism evidence="1 2">
    <name type="scientific">Neisseria subflava NJ9703</name>
    <dbReference type="NCBI Taxonomy" id="546268"/>
    <lineage>
        <taxon>Bacteria</taxon>
        <taxon>Pseudomonadati</taxon>
        <taxon>Pseudomonadota</taxon>
        <taxon>Betaproteobacteria</taxon>
        <taxon>Neisseriales</taxon>
        <taxon>Neisseriaceae</taxon>
        <taxon>Neisseria</taxon>
    </lineage>
</organism>